<keyword evidence="3" id="KW-1185">Reference proteome</keyword>
<dbReference type="Proteomes" id="UP000823786">
    <property type="component" value="Unassembled WGS sequence"/>
</dbReference>
<proteinExistence type="predicted"/>
<sequence>MSSTSIPGEHTQLDRTDGSTDTTFGQSVESQAQIRDAAATGSGETTEPLNIYRLVPIAAPDDPNWDNAPGSGDVIVAARTTGDARIVAAGRELDFMEIDAAPAEGVTTTNASAFRNEKLYTVIEIDRGRTDVQRGVLDGEVSVDNIKPTQL</sequence>
<evidence type="ECO:0000313" key="3">
    <source>
        <dbReference type="Proteomes" id="UP000823786"/>
    </source>
</evidence>
<dbReference type="EMBL" id="JAGGJV010000013">
    <property type="protein sequence ID" value="MBP1862110.1"/>
    <property type="molecule type" value="Genomic_DNA"/>
</dbReference>
<organism evidence="2 3">
    <name type="scientific">Rhizobium herbae</name>
    <dbReference type="NCBI Taxonomy" id="508661"/>
    <lineage>
        <taxon>Bacteria</taxon>
        <taxon>Pseudomonadati</taxon>
        <taxon>Pseudomonadota</taxon>
        <taxon>Alphaproteobacteria</taxon>
        <taxon>Hyphomicrobiales</taxon>
        <taxon>Rhizobiaceae</taxon>
        <taxon>Rhizobium/Agrobacterium group</taxon>
        <taxon>Rhizobium</taxon>
    </lineage>
</organism>
<accession>A0ABS4EVW7</accession>
<evidence type="ECO:0000256" key="1">
    <source>
        <dbReference type="SAM" id="MobiDB-lite"/>
    </source>
</evidence>
<reference evidence="2 3" key="1">
    <citation type="submission" date="2021-03" db="EMBL/GenBank/DDBJ databases">
        <title>Genomic Encyclopedia of Type Strains, Phase IV (KMG-IV): sequencing the most valuable type-strain genomes for metagenomic binning, comparative biology and taxonomic classification.</title>
        <authorList>
            <person name="Goeker M."/>
        </authorList>
    </citation>
    <scope>NUCLEOTIDE SEQUENCE [LARGE SCALE GENOMIC DNA]</scope>
    <source>
        <strain evidence="2 3">DSM 26427</strain>
    </source>
</reference>
<gene>
    <name evidence="2" type="ORF">J2Z75_005641</name>
</gene>
<feature type="region of interest" description="Disordered" evidence="1">
    <location>
        <begin position="1"/>
        <end position="26"/>
    </location>
</feature>
<comment type="caution">
    <text evidence="2">The sequence shown here is derived from an EMBL/GenBank/DDBJ whole genome shotgun (WGS) entry which is preliminary data.</text>
</comment>
<evidence type="ECO:0000313" key="2">
    <source>
        <dbReference type="EMBL" id="MBP1862110.1"/>
    </source>
</evidence>
<dbReference type="RefSeq" id="WP_209857050.1">
    <property type="nucleotide sequence ID" value="NZ_JAGGJV010000013.1"/>
</dbReference>
<protein>
    <submittedName>
        <fullName evidence="2">Uncharacterized protein</fullName>
    </submittedName>
</protein>
<name>A0ABS4EVW7_9HYPH</name>